<feature type="transmembrane region" description="Helical" evidence="4">
    <location>
        <begin position="33"/>
        <end position="53"/>
    </location>
</feature>
<dbReference type="EMBL" id="JAZHFV010000001">
    <property type="protein sequence ID" value="MEX4005916.1"/>
    <property type="molecule type" value="Genomic_DNA"/>
</dbReference>
<comment type="catalytic activity">
    <reaction evidence="2">
        <text>2 GTP = 3',3'-c-di-GMP + 2 diphosphate</text>
        <dbReference type="Rhea" id="RHEA:24898"/>
        <dbReference type="ChEBI" id="CHEBI:33019"/>
        <dbReference type="ChEBI" id="CHEBI:37565"/>
        <dbReference type="ChEBI" id="CHEBI:58805"/>
        <dbReference type="EC" id="2.7.7.65"/>
    </reaction>
</comment>
<keyword evidence="4" id="KW-0812">Transmembrane</keyword>
<evidence type="ECO:0000256" key="1">
    <source>
        <dbReference type="ARBA" id="ARBA00012528"/>
    </source>
</evidence>
<evidence type="ECO:0000256" key="2">
    <source>
        <dbReference type="ARBA" id="ARBA00034247"/>
    </source>
</evidence>
<keyword evidence="7" id="KW-1185">Reference proteome</keyword>
<dbReference type="EC" id="2.7.7.65" evidence="1"/>
<dbReference type="InterPro" id="IPR043128">
    <property type="entry name" value="Rev_trsase/Diguanyl_cyclase"/>
</dbReference>
<feature type="transmembrane region" description="Helical" evidence="4">
    <location>
        <begin position="115"/>
        <end position="136"/>
    </location>
</feature>
<dbReference type="Pfam" id="PF00990">
    <property type="entry name" value="GGDEF"/>
    <property type="match status" value="1"/>
</dbReference>
<accession>A0ABV3WMN2</accession>
<evidence type="ECO:0000313" key="7">
    <source>
        <dbReference type="Proteomes" id="UP001559025"/>
    </source>
</evidence>
<dbReference type="GO" id="GO:0052621">
    <property type="term" value="F:diguanylate cyclase activity"/>
    <property type="evidence" value="ECO:0007669"/>
    <property type="project" value="UniProtKB-EC"/>
</dbReference>
<dbReference type="InterPro" id="IPR029787">
    <property type="entry name" value="Nucleotide_cyclase"/>
</dbReference>
<feature type="transmembrane region" description="Helical" evidence="4">
    <location>
        <begin position="59"/>
        <end position="78"/>
    </location>
</feature>
<comment type="caution">
    <text evidence="6">The sequence shown here is derived from an EMBL/GenBank/DDBJ whole genome shotgun (WGS) entry which is preliminary data.</text>
</comment>
<feature type="transmembrane region" description="Helical" evidence="4">
    <location>
        <begin position="148"/>
        <end position="170"/>
    </location>
</feature>
<evidence type="ECO:0000259" key="5">
    <source>
        <dbReference type="PROSITE" id="PS50887"/>
    </source>
</evidence>
<dbReference type="PROSITE" id="PS50887">
    <property type="entry name" value="GGDEF"/>
    <property type="match status" value="1"/>
</dbReference>
<feature type="transmembrane region" description="Helical" evidence="4">
    <location>
        <begin position="90"/>
        <end position="109"/>
    </location>
</feature>
<feature type="transmembrane region" description="Helical" evidence="4">
    <location>
        <begin position="185"/>
        <end position="210"/>
    </location>
</feature>
<evidence type="ECO:0000256" key="3">
    <source>
        <dbReference type="SAM" id="MobiDB-lite"/>
    </source>
</evidence>
<feature type="transmembrane region" description="Helical" evidence="4">
    <location>
        <begin position="6"/>
        <end position="26"/>
    </location>
</feature>
<proteinExistence type="predicted"/>
<feature type="domain" description="GGDEF" evidence="5">
    <location>
        <begin position="250"/>
        <end position="382"/>
    </location>
</feature>
<dbReference type="SUPFAM" id="SSF55073">
    <property type="entry name" value="Nucleotide cyclase"/>
    <property type="match status" value="1"/>
</dbReference>
<evidence type="ECO:0000313" key="6">
    <source>
        <dbReference type="EMBL" id="MEX4005916.1"/>
    </source>
</evidence>
<dbReference type="PANTHER" id="PTHR45138">
    <property type="entry name" value="REGULATORY COMPONENTS OF SENSORY TRANSDUCTION SYSTEM"/>
    <property type="match status" value="1"/>
</dbReference>
<dbReference type="Proteomes" id="UP001559025">
    <property type="component" value="Unassembled WGS sequence"/>
</dbReference>
<dbReference type="InterPro" id="IPR050469">
    <property type="entry name" value="Diguanylate_Cyclase"/>
</dbReference>
<dbReference type="Gene3D" id="3.30.70.270">
    <property type="match status" value="1"/>
</dbReference>
<dbReference type="CDD" id="cd01949">
    <property type="entry name" value="GGDEF"/>
    <property type="match status" value="1"/>
</dbReference>
<sequence>MDANVIIALTNPAMSLIFAATFFLLWQHRRQAYIALLGASFLAIGGGFFLHYFTLYSLALSKLAANFLFLAGGVGFAIGGLARFERNPPVLTTALFAVVGFGVFIWFLFVQPDIIWRIYSLNFAFGAITLTMAAELRRATRRNFVDNILLGLLLVYGVSFFVRPVLVIWIDGPYESYDNIHQSLYWITLSFSASLFLLIFALSLITAIALDVMEELRLESHTDPLSGLLNRRGFEQGVAETLRNSRRRRMAVTLVVCDLDHFKSVNDTYGHAAGDYVIMTFASCMRDFTGSNQIAGRIGGEEFAVLLCGSDRNSGRLFAEGVRAGFGLLPVPHLPGDMRFSASFGVAEWRDGETVAELFMRADRALYEAKKAGRDRVRVDNPLPSPAAPLALSQHTAETAGR</sequence>
<dbReference type="RefSeq" id="WP_368801324.1">
    <property type="nucleotide sequence ID" value="NZ_JAZHFV010000001.1"/>
</dbReference>
<keyword evidence="6" id="KW-0548">Nucleotidyltransferase</keyword>
<organism evidence="6 7">
    <name type="scientific">Neoaquamicrobium sediminum</name>
    <dbReference type="NCBI Taxonomy" id="1849104"/>
    <lineage>
        <taxon>Bacteria</taxon>
        <taxon>Pseudomonadati</taxon>
        <taxon>Pseudomonadota</taxon>
        <taxon>Alphaproteobacteria</taxon>
        <taxon>Hyphomicrobiales</taxon>
        <taxon>Phyllobacteriaceae</taxon>
        <taxon>Neoaquamicrobium</taxon>
    </lineage>
</organism>
<name>A0ABV3WMN2_9HYPH</name>
<keyword evidence="4" id="KW-0472">Membrane</keyword>
<gene>
    <name evidence="6" type="ORF">V1479_01295</name>
</gene>
<dbReference type="InterPro" id="IPR000160">
    <property type="entry name" value="GGDEF_dom"/>
</dbReference>
<keyword evidence="4" id="KW-1133">Transmembrane helix</keyword>
<reference evidence="6 7" key="1">
    <citation type="submission" date="2024-01" db="EMBL/GenBank/DDBJ databases">
        <title>New evidence supports the origin of RcGTA from prophage.</title>
        <authorList>
            <person name="Xu Y."/>
            <person name="Liu B."/>
            <person name="Chen F."/>
        </authorList>
    </citation>
    <scope>NUCLEOTIDE SEQUENCE [LARGE SCALE GENOMIC DNA]</scope>
    <source>
        <strain evidence="6 7">CBW1107-2</strain>
    </source>
</reference>
<dbReference type="NCBIfam" id="TIGR00254">
    <property type="entry name" value="GGDEF"/>
    <property type="match status" value="1"/>
</dbReference>
<feature type="region of interest" description="Disordered" evidence="3">
    <location>
        <begin position="377"/>
        <end position="402"/>
    </location>
</feature>
<dbReference type="PANTHER" id="PTHR45138:SF9">
    <property type="entry name" value="DIGUANYLATE CYCLASE DGCM-RELATED"/>
    <property type="match status" value="1"/>
</dbReference>
<keyword evidence="6" id="KW-0808">Transferase</keyword>
<protein>
    <recommendedName>
        <fullName evidence="1">diguanylate cyclase</fullName>
        <ecNumber evidence="1">2.7.7.65</ecNumber>
    </recommendedName>
</protein>
<evidence type="ECO:0000256" key="4">
    <source>
        <dbReference type="SAM" id="Phobius"/>
    </source>
</evidence>
<dbReference type="SMART" id="SM00267">
    <property type="entry name" value="GGDEF"/>
    <property type="match status" value="1"/>
</dbReference>